<feature type="transmembrane region" description="Helical" evidence="7">
    <location>
        <begin position="14"/>
        <end position="37"/>
    </location>
</feature>
<dbReference type="SUPFAM" id="SSF158472">
    <property type="entry name" value="HAMP domain-like"/>
    <property type="match status" value="1"/>
</dbReference>
<keyword evidence="2" id="KW-1003">Cell membrane</keyword>
<reference evidence="10" key="1">
    <citation type="submission" date="2011-06" db="EMBL/GenBank/DDBJ databases">
        <title>Complete genome sequence of Paenibacillus mucilaginosus KNP414.</title>
        <authorList>
            <person name="Wang J."/>
            <person name="Hu S."/>
            <person name="Hu X."/>
            <person name="Zhang B."/>
            <person name="Dong D."/>
            <person name="Zhang S."/>
            <person name="Zhao K."/>
            <person name="Wu D."/>
        </authorList>
    </citation>
    <scope>NUCLEOTIDE SEQUENCE [LARGE SCALE GENOMIC DNA]</scope>
    <source>
        <strain evidence="10">KNP414</strain>
    </source>
</reference>
<dbReference type="Gene3D" id="6.10.340.10">
    <property type="match status" value="1"/>
</dbReference>
<accession>F8FJN6</accession>
<dbReference type="Gene3D" id="3.30.565.10">
    <property type="entry name" value="Histidine kinase-like ATPase, C-terminal domain"/>
    <property type="match status" value="1"/>
</dbReference>
<dbReference type="SUPFAM" id="SSF55874">
    <property type="entry name" value="ATPase domain of HSP90 chaperone/DNA topoisomerase II/histidine kinase"/>
    <property type="match status" value="1"/>
</dbReference>
<proteinExistence type="predicted"/>
<keyword evidence="3" id="KW-0597">Phosphoprotein</keyword>
<dbReference type="InterPro" id="IPR003594">
    <property type="entry name" value="HATPase_dom"/>
</dbReference>
<evidence type="ECO:0000256" key="6">
    <source>
        <dbReference type="ARBA" id="ARBA00023136"/>
    </source>
</evidence>
<evidence type="ECO:0000313" key="10">
    <source>
        <dbReference type="Proteomes" id="UP000006620"/>
    </source>
</evidence>
<evidence type="ECO:0000313" key="9">
    <source>
        <dbReference type="EMBL" id="AEI42886.1"/>
    </source>
</evidence>
<dbReference type="InterPro" id="IPR010559">
    <property type="entry name" value="Sig_transdc_His_kin_internal"/>
</dbReference>
<dbReference type="Pfam" id="PF02518">
    <property type="entry name" value="HATPase_c"/>
    <property type="match status" value="1"/>
</dbReference>
<dbReference type="Pfam" id="PF06580">
    <property type="entry name" value="His_kinase"/>
    <property type="match status" value="1"/>
</dbReference>
<evidence type="ECO:0000256" key="2">
    <source>
        <dbReference type="ARBA" id="ARBA00022475"/>
    </source>
</evidence>
<dbReference type="Proteomes" id="UP000006620">
    <property type="component" value="Chromosome"/>
</dbReference>
<dbReference type="EMBL" id="CP002869">
    <property type="protein sequence ID" value="AEI42886.1"/>
    <property type="molecule type" value="Genomic_DNA"/>
</dbReference>
<dbReference type="HOGENOM" id="CLU_020473_6_2_9"/>
<dbReference type="InterPro" id="IPR003660">
    <property type="entry name" value="HAMP_dom"/>
</dbReference>
<reference evidence="9 10" key="2">
    <citation type="journal article" date="2013" name="Genome Announc.">
        <title>Genome Sequence of Growth-Improving Paenibacillus mucilaginosus Strain KNP414.</title>
        <authorList>
            <person name="Lu J.J."/>
            <person name="Wang J.F."/>
            <person name="Hu X.F."/>
        </authorList>
    </citation>
    <scope>NUCLEOTIDE SEQUENCE [LARGE SCALE GENOMIC DNA]</scope>
    <source>
        <strain evidence="9 10">KNP414</strain>
    </source>
</reference>
<dbReference type="AlphaFoldDB" id="F8FJN6"/>
<dbReference type="KEGG" id="pms:KNP414_04354"/>
<dbReference type="InterPro" id="IPR036890">
    <property type="entry name" value="HATPase_C_sf"/>
</dbReference>
<dbReference type="PATRIC" id="fig|1036673.3.peg.4002"/>
<evidence type="ECO:0000256" key="1">
    <source>
        <dbReference type="ARBA" id="ARBA00004651"/>
    </source>
</evidence>
<dbReference type="PROSITE" id="PS50885">
    <property type="entry name" value="HAMP"/>
    <property type="match status" value="1"/>
</dbReference>
<dbReference type="PANTHER" id="PTHR34220:SF7">
    <property type="entry name" value="SENSOR HISTIDINE KINASE YPDA"/>
    <property type="match status" value="1"/>
</dbReference>
<feature type="domain" description="HAMP" evidence="8">
    <location>
        <begin position="310"/>
        <end position="362"/>
    </location>
</feature>
<keyword evidence="7" id="KW-0812">Transmembrane</keyword>
<evidence type="ECO:0000259" key="8">
    <source>
        <dbReference type="PROSITE" id="PS50885"/>
    </source>
</evidence>
<gene>
    <name evidence="9" type="ordered locus">KNP414_04354</name>
</gene>
<keyword evidence="7" id="KW-1133">Transmembrane helix</keyword>
<protein>
    <submittedName>
        <fullName evidence="9">Putative sensor with HAMP domain</fullName>
    </submittedName>
</protein>
<dbReference type="GO" id="GO:0005886">
    <property type="term" value="C:plasma membrane"/>
    <property type="evidence" value="ECO:0007669"/>
    <property type="project" value="UniProtKB-SubCell"/>
</dbReference>
<feature type="transmembrane region" description="Helical" evidence="7">
    <location>
        <begin position="286"/>
        <end position="306"/>
    </location>
</feature>
<dbReference type="GO" id="GO:0000155">
    <property type="term" value="F:phosphorelay sensor kinase activity"/>
    <property type="evidence" value="ECO:0007669"/>
    <property type="project" value="InterPro"/>
</dbReference>
<evidence type="ECO:0000256" key="7">
    <source>
        <dbReference type="SAM" id="Phobius"/>
    </source>
</evidence>
<evidence type="ECO:0000256" key="3">
    <source>
        <dbReference type="ARBA" id="ARBA00022553"/>
    </source>
</evidence>
<dbReference type="PANTHER" id="PTHR34220">
    <property type="entry name" value="SENSOR HISTIDINE KINASE YPDA"/>
    <property type="match status" value="1"/>
</dbReference>
<evidence type="ECO:0000256" key="5">
    <source>
        <dbReference type="ARBA" id="ARBA00022777"/>
    </source>
</evidence>
<dbReference type="Pfam" id="PF00672">
    <property type="entry name" value="HAMP"/>
    <property type="match status" value="1"/>
</dbReference>
<name>F8FJN6_PAEMK</name>
<sequence>MLITFSSRTLRSSIFARLLFTYVIVIAPILALGGYLYQWSYTNASEELSRTSITRLSHYLQDLNRELSWMELQQFDILEDPDLNKLTVTWERMDPVDRRASLNDLLQRLTSVKNTSAYIKDISVHIPYVNKTVSAVHAVDELDQERFGWFRSQPGRNESRLIWWRDSLHLSALKQRGKKGEEPLFAVQIELDMEKLRESLLQIRMNPESGSFLVSDGARFTVTSGQEAAPVVQSYLREARAASSDTFYVHSEGKNYHFDRVYSDALGLSAAAYLPEEAVRRPLSRFYTWAWLFVFTSLVAVAIYSFSTYRYVHKPLLILVKSFKRMEEGELDMQIEHEPKDEFGYLYHRFNQMLLKLQALIDQDYKQKLMMQKAELKQLQSQINPHFLYNSFFILHSLSRSGDIERIEQFTHMLGEYFRFITRNGEDHVSLSEEIRHSRMYTDIQQFRFSRRIRVQFDELPEAMEQIRVPRLILQPIIENAYEHGLEEMDEEGFLRVCFETHGNEARIIVEDNGDGITPAEIEALKQRLVHTAESEMTGMINIHRRIHLTYGEGSGLFLSQNGLKGLRVEIRIMHGEEGPYVPAADCG</sequence>
<keyword evidence="6 7" id="KW-0472">Membrane</keyword>
<evidence type="ECO:0000256" key="4">
    <source>
        <dbReference type="ARBA" id="ARBA00022679"/>
    </source>
</evidence>
<dbReference type="SMART" id="SM00304">
    <property type="entry name" value="HAMP"/>
    <property type="match status" value="1"/>
</dbReference>
<keyword evidence="4" id="KW-0808">Transferase</keyword>
<keyword evidence="5" id="KW-0418">Kinase</keyword>
<dbReference type="InterPro" id="IPR050640">
    <property type="entry name" value="Bact_2-comp_sensor_kinase"/>
</dbReference>
<dbReference type="CDD" id="cd06225">
    <property type="entry name" value="HAMP"/>
    <property type="match status" value="1"/>
</dbReference>
<organism evidence="9 10">
    <name type="scientific">Paenibacillus mucilaginosus (strain KNP414)</name>
    <dbReference type="NCBI Taxonomy" id="1036673"/>
    <lineage>
        <taxon>Bacteria</taxon>
        <taxon>Bacillati</taxon>
        <taxon>Bacillota</taxon>
        <taxon>Bacilli</taxon>
        <taxon>Bacillales</taxon>
        <taxon>Paenibacillaceae</taxon>
        <taxon>Paenibacillus</taxon>
    </lineage>
</organism>
<comment type="subcellular location">
    <subcellularLocation>
        <location evidence="1">Cell membrane</location>
        <topology evidence="1">Multi-pass membrane protein</topology>
    </subcellularLocation>
</comment>